<evidence type="ECO:0000259" key="2">
    <source>
        <dbReference type="PROSITE" id="PS50006"/>
    </source>
</evidence>
<dbReference type="PANTHER" id="PTHR24348">
    <property type="entry name" value="SERINE/THREONINE-PROTEIN KINASE UNC-51-RELATED"/>
    <property type="match status" value="1"/>
</dbReference>
<reference evidence="4 5" key="1">
    <citation type="submission" date="2012-10" db="EMBL/GenBank/DDBJ databases">
        <authorList>
            <person name="Zafar N."/>
            <person name="Inman J."/>
            <person name="Hall N."/>
            <person name="Lorenzi H."/>
            <person name="Caler E."/>
        </authorList>
    </citation>
    <scope>NUCLEOTIDE SEQUENCE [LARGE SCALE GENOMIC DNA]</scope>
    <source>
        <strain evidence="4 5">IP1</strain>
    </source>
</reference>
<dbReference type="OMA" id="EVCCINE"/>
<dbReference type="EC" id="2.7.11.17" evidence="4"/>
<feature type="compositionally biased region" description="Basic and acidic residues" evidence="1">
    <location>
        <begin position="461"/>
        <end position="479"/>
    </location>
</feature>
<sequence length="526" mass="59302">MSLSNSNPPRSLAKRVQEKNEEPWGILISDDKQKCGDINLYGLIAVVGRETPQLVNAHNTISAIHLAITPEFTPECTYKITDFSTNGTFVNGRTVGYGLSIRLMSYDEISLGFKGLEGTLSFTFVGYNDERYQAHEWMSQFTVQKCIGNGSFGTVRRVRHNKSGVYGAMKLYSVSESAIGSSREEAFDAELKILNELAHPNIVSMLSYKKTKLTTFLVIELAEGGSLQDEIDRCGGLSLNRTRLIMYQIVQGVRYMHSKKVVHRDLKPDNILLARQNSDWVKITDFGTGIMANLLNKTNTFCGTPAYMSPEIVRVQTENDKTYDAKKNDCWAIGIILYQVFTGKLPFTPTDTSDEDCGMTDLFQAMKEGNFFPYEEQHFKSKEGANDVKYTVHSILQYTEVDRPEAFEIMEMPFFKSVNVLIASLKGLAEDENTASVYGGKNEVTRMKEAVKIIEETIKEREQEPEKTKNMESNPREIKPPTAYVELLERNANTTSEDDTEELDKKIEATKAKEVAPMEKVEKIEA</sequence>
<keyword evidence="4" id="KW-0723">Serine/threonine-protein kinase</keyword>
<dbReference type="GO" id="GO:0005737">
    <property type="term" value="C:cytoplasm"/>
    <property type="evidence" value="ECO:0007669"/>
    <property type="project" value="TreeGrafter"/>
</dbReference>
<keyword evidence="5" id="KW-1185">Reference proteome</keyword>
<protein>
    <submittedName>
        <fullName evidence="4">Ovarian-specific serine/threonine protein kinase Lok, putative</fullName>
        <ecNumber evidence="4">2.7.11.17</ecNumber>
    </submittedName>
</protein>
<dbReference type="EMBL" id="KB206483">
    <property type="protein sequence ID" value="ELP90871.1"/>
    <property type="molecule type" value="Genomic_DNA"/>
</dbReference>
<dbReference type="VEuPathDB" id="AmoebaDB:EIN_359640"/>
<dbReference type="GO" id="GO:0005524">
    <property type="term" value="F:ATP binding"/>
    <property type="evidence" value="ECO:0007669"/>
    <property type="project" value="InterPro"/>
</dbReference>
<dbReference type="InterPro" id="IPR008271">
    <property type="entry name" value="Ser/Thr_kinase_AS"/>
</dbReference>
<dbReference type="InterPro" id="IPR011009">
    <property type="entry name" value="Kinase-like_dom_sf"/>
</dbReference>
<dbReference type="PANTHER" id="PTHR24348:SF68">
    <property type="entry name" value="SERINE_THREONINE-PROTEIN KINASE ATG1C"/>
    <property type="match status" value="1"/>
</dbReference>
<dbReference type="InterPro" id="IPR000253">
    <property type="entry name" value="FHA_dom"/>
</dbReference>
<dbReference type="SMART" id="SM00220">
    <property type="entry name" value="S_TKc"/>
    <property type="match status" value="1"/>
</dbReference>
<proteinExistence type="predicted"/>
<evidence type="ECO:0000259" key="3">
    <source>
        <dbReference type="PROSITE" id="PS50011"/>
    </source>
</evidence>
<name>A0A0A1UB93_ENTIV</name>
<dbReference type="PROSITE" id="PS50011">
    <property type="entry name" value="PROTEIN_KINASE_DOM"/>
    <property type="match status" value="1"/>
</dbReference>
<evidence type="ECO:0000256" key="1">
    <source>
        <dbReference type="SAM" id="MobiDB-lite"/>
    </source>
</evidence>
<accession>A0A0A1UB93</accession>
<feature type="region of interest" description="Disordered" evidence="1">
    <location>
        <begin position="461"/>
        <end position="483"/>
    </location>
</feature>
<dbReference type="InterPro" id="IPR008984">
    <property type="entry name" value="SMAD_FHA_dom_sf"/>
</dbReference>
<dbReference type="GO" id="GO:0004683">
    <property type="term" value="F:calcium/calmodulin-dependent protein kinase activity"/>
    <property type="evidence" value="ECO:0007669"/>
    <property type="project" value="UniProtKB-EC"/>
</dbReference>
<feature type="domain" description="Protein kinase" evidence="3">
    <location>
        <begin position="141"/>
        <end position="415"/>
    </location>
</feature>
<dbReference type="InterPro" id="IPR000719">
    <property type="entry name" value="Prot_kinase_dom"/>
</dbReference>
<dbReference type="PROSITE" id="PS50006">
    <property type="entry name" value="FHA_DOMAIN"/>
    <property type="match status" value="1"/>
</dbReference>
<dbReference type="Pfam" id="PF00498">
    <property type="entry name" value="FHA"/>
    <property type="match status" value="1"/>
</dbReference>
<gene>
    <name evidence="4" type="ORF">EIN_359640</name>
</gene>
<dbReference type="Proteomes" id="UP000014680">
    <property type="component" value="Unassembled WGS sequence"/>
</dbReference>
<dbReference type="KEGG" id="eiv:EIN_359640"/>
<keyword evidence="4" id="KW-0418">Kinase</keyword>
<dbReference type="OrthoDB" id="407410at2759"/>
<dbReference type="InterPro" id="IPR045269">
    <property type="entry name" value="Atg1-like"/>
</dbReference>
<dbReference type="AlphaFoldDB" id="A0A0A1UB93"/>
<dbReference type="Pfam" id="PF00069">
    <property type="entry name" value="Pkinase"/>
    <property type="match status" value="1"/>
</dbReference>
<dbReference type="RefSeq" id="XP_004257642.1">
    <property type="nucleotide sequence ID" value="XM_004257594.1"/>
</dbReference>
<dbReference type="SUPFAM" id="SSF56112">
    <property type="entry name" value="Protein kinase-like (PK-like)"/>
    <property type="match status" value="1"/>
</dbReference>
<evidence type="ECO:0000313" key="4">
    <source>
        <dbReference type="EMBL" id="ELP90871.1"/>
    </source>
</evidence>
<dbReference type="Gene3D" id="1.10.510.10">
    <property type="entry name" value="Transferase(Phosphotransferase) domain 1"/>
    <property type="match status" value="1"/>
</dbReference>
<keyword evidence="4" id="KW-0808">Transferase</keyword>
<dbReference type="GO" id="GO:0010506">
    <property type="term" value="P:regulation of autophagy"/>
    <property type="evidence" value="ECO:0007669"/>
    <property type="project" value="InterPro"/>
</dbReference>
<feature type="domain" description="FHA" evidence="2">
    <location>
        <begin position="45"/>
        <end position="95"/>
    </location>
</feature>
<dbReference type="SMART" id="SM00240">
    <property type="entry name" value="FHA"/>
    <property type="match status" value="1"/>
</dbReference>
<dbReference type="GeneID" id="14889899"/>
<organism evidence="4 5">
    <name type="scientific">Entamoeba invadens IP1</name>
    <dbReference type="NCBI Taxonomy" id="370355"/>
    <lineage>
        <taxon>Eukaryota</taxon>
        <taxon>Amoebozoa</taxon>
        <taxon>Evosea</taxon>
        <taxon>Archamoebae</taxon>
        <taxon>Mastigamoebida</taxon>
        <taxon>Entamoebidae</taxon>
        <taxon>Entamoeba</taxon>
    </lineage>
</organism>
<dbReference type="SUPFAM" id="SSF49879">
    <property type="entry name" value="SMAD/FHA domain"/>
    <property type="match status" value="1"/>
</dbReference>
<dbReference type="PROSITE" id="PS00108">
    <property type="entry name" value="PROTEIN_KINASE_ST"/>
    <property type="match status" value="1"/>
</dbReference>
<dbReference type="Gene3D" id="2.60.200.20">
    <property type="match status" value="1"/>
</dbReference>
<evidence type="ECO:0000313" key="5">
    <source>
        <dbReference type="Proteomes" id="UP000014680"/>
    </source>
</evidence>